<evidence type="ECO:0000256" key="1">
    <source>
        <dbReference type="SAM" id="Phobius"/>
    </source>
</evidence>
<feature type="transmembrane region" description="Helical" evidence="1">
    <location>
        <begin position="205"/>
        <end position="224"/>
    </location>
</feature>
<dbReference type="InterPro" id="IPR006674">
    <property type="entry name" value="HD_domain"/>
</dbReference>
<dbReference type="InterPro" id="IPR006675">
    <property type="entry name" value="HDIG_dom"/>
</dbReference>
<comment type="caution">
    <text evidence="3">The sequence shown here is derived from an EMBL/GenBank/DDBJ whole genome shotgun (WGS) entry which is preliminary data.</text>
</comment>
<gene>
    <name evidence="3" type="ORF">APZ18_04915</name>
</gene>
<evidence type="ECO:0000259" key="2">
    <source>
        <dbReference type="Pfam" id="PF01966"/>
    </source>
</evidence>
<dbReference type="PANTHER" id="PTHR36442">
    <property type="entry name" value="CYCLIC-DI-AMP PHOSPHODIESTERASE PGPH"/>
    <property type="match status" value="1"/>
</dbReference>
<feature type="transmembrane region" description="Helical" evidence="1">
    <location>
        <begin position="174"/>
        <end position="193"/>
    </location>
</feature>
<keyword evidence="1" id="KW-0472">Membrane</keyword>
<name>A0AAW3JWI0_9FIRM</name>
<accession>A0AAW3JWI0</accession>
<dbReference type="EMBL" id="LLKB01000001">
    <property type="protein sequence ID" value="KQC86523.1"/>
    <property type="molecule type" value="Genomic_DNA"/>
</dbReference>
<feature type="transmembrane region" description="Helical" evidence="1">
    <location>
        <begin position="151"/>
        <end position="168"/>
    </location>
</feature>
<keyword evidence="1" id="KW-1133">Transmembrane helix</keyword>
<dbReference type="AlphaFoldDB" id="A0AAW3JWI0"/>
<keyword evidence="4" id="KW-1185">Reference proteome</keyword>
<dbReference type="Pfam" id="PF01966">
    <property type="entry name" value="HD"/>
    <property type="match status" value="1"/>
</dbReference>
<feature type="transmembrane region" description="Helical" evidence="1">
    <location>
        <begin position="126"/>
        <end position="144"/>
    </location>
</feature>
<feature type="transmembrane region" description="Helical" evidence="1">
    <location>
        <begin position="87"/>
        <end position="120"/>
    </location>
</feature>
<keyword evidence="1" id="KW-0812">Transmembrane</keyword>
<dbReference type="Gene3D" id="1.10.3210.10">
    <property type="entry name" value="Hypothetical protein af1432"/>
    <property type="match status" value="1"/>
</dbReference>
<reference evidence="3 4" key="1">
    <citation type="submission" date="2015-10" db="EMBL/GenBank/DDBJ databases">
        <title>Butyribacter intestini gen. nov., sp. nov., a butyric acid-producing bacterium of the family Lachnospiraceae isolated from the human faeces.</title>
        <authorList>
            <person name="Zou Y."/>
            <person name="Xue W."/>
            <person name="Luo G."/>
            <person name="Lv M."/>
        </authorList>
    </citation>
    <scope>NUCLEOTIDE SEQUENCE [LARGE SCALE GENOMIC DNA]</scope>
    <source>
        <strain evidence="3 4">TF01-11</strain>
    </source>
</reference>
<dbReference type="NCBIfam" id="TIGR00277">
    <property type="entry name" value="HDIG"/>
    <property type="match status" value="1"/>
</dbReference>
<dbReference type="InterPro" id="IPR052722">
    <property type="entry name" value="PgpH_phosphodiesterase"/>
</dbReference>
<dbReference type="PANTHER" id="PTHR36442:SF1">
    <property type="entry name" value="CYCLIC-DI-AMP PHOSPHODIESTERASE PGPH"/>
    <property type="match status" value="1"/>
</dbReference>
<evidence type="ECO:0000313" key="3">
    <source>
        <dbReference type="EMBL" id="KQC86523.1"/>
    </source>
</evidence>
<organism evidence="3 4">
    <name type="scientific">Butyribacter intestini</name>
    <dbReference type="NCBI Taxonomy" id="1703332"/>
    <lineage>
        <taxon>Bacteria</taxon>
        <taxon>Bacillati</taxon>
        <taxon>Bacillota</taxon>
        <taxon>Clostridia</taxon>
        <taxon>Lachnospirales</taxon>
        <taxon>Lachnospiraceae</taxon>
        <taxon>Butyribacter</taxon>
    </lineage>
</organism>
<feature type="domain" description="HD" evidence="2">
    <location>
        <begin position="272"/>
        <end position="321"/>
    </location>
</feature>
<feature type="transmembrane region" description="Helical" evidence="1">
    <location>
        <begin position="21"/>
        <end position="42"/>
    </location>
</feature>
<proteinExistence type="predicted"/>
<feature type="transmembrane region" description="Helical" evidence="1">
    <location>
        <begin position="48"/>
        <end position="66"/>
    </location>
</feature>
<sequence>MNQKKMSTERTEGNKFSRSKIVFCVIYAAILLEAVLMGKIQGLDFTQNLVNIVTAVICIILLQSFYEHEIFRCEKNRNKENIYSNVLYAFNIILSILLIIINEYLFIGCLWLVSVAVISAIDGMKHGTVCYILCIVQYLLYSGGYAGDKNILLYYVIIGAAMVLMFADNTMRELVFSGLSLPVFSAVFVMVRYGFDMRKISAGKAYAIIQILSAVVVVLITLIVRHTIEQLENAGVCTVYGIKNKETVIPKEILNEDCELMSELKSFSERLYIHSVAVGRMSEGVAKKMGYDSALAKAGGMYHEIGRIKKDEFEDFVKMTAEKYDFCNALTGLIIQNYRKKPENKETAVVMLSDSIVSMVDYFEKNTDKTMPAKEKIIEGIFLNRLKKGNLSECDISDDELKKLKKVYENIM</sequence>
<evidence type="ECO:0000313" key="4">
    <source>
        <dbReference type="Proteomes" id="UP000050833"/>
    </source>
</evidence>
<dbReference type="Proteomes" id="UP000050833">
    <property type="component" value="Unassembled WGS sequence"/>
</dbReference>
<protein>
    <recommendedName>
        <fullName evidence="2">HD domain-containing protein</fullName>
    </recommendedName>
</protein>
<dbReference type="SUPFAM" id="SSF109604">
    <property type="entry name" value="HD-domain/PDEase-like"/>
    <property type="match status" value="1"/>
</dbReference>